<comment type="caution">
    <text evidence="2">The sequence shown here is derived from an EMBL/GenBank/DDBJ whole genome shotgun (WGS) entry which is preliminary data.</text>
</comment>
<evidence type="ECO:0000313" key="2">
    <source>
        <dbReference type="EMBL" id="GFS28372.1"/>
    </source>
</evidence>
<feature type="compositionally biased region" description="Basic residues" evidence="1">
    <location>
        <begin position="128"/>
        <end position="144"/>
    </location>
</feature>
<sequence length="302" mass="33981">MDTDNDDASNPSLEKAEPNTGESLHLFIKMLNLDAINIELETAKFSSDIFKICILLDEKLNQLDSIKFSSPQDKSELFEELNNLLEKARCKFHSLKTNEIASEVSFFKEVSQAWGMNTENKNEFKEVKKSKKKSSPNKSQQPKRQKTERTTELKNKFQALSSSDEEMQSIPSSASTQPSNLNQPSTSIHGQIQNQSQESNLDQTKKIKETNIQLNLQKDFPPLPGHVTTGYPHVNPTEVQLPIMSQKEPSSSLTGTLENLRNPQVKEIFELLDQAIAIATSDLSKYQKMRAILKIAGEDLGI</sequence>
<feature type="region of interest" description="Disordered" evidence="1">
    <location>
        <begin position="121"/>
        <end position="201"/>
    </location>
</feature>
<keyword evidence="3" id="KW-1185">Reference proteome</keyword>
<dbReference type="Proteomes" id="UP000887013">
    <property type="component" value="Unassembled WGS sequence"/>
</dbReference>
<name>A0A8X6M4Z6_NEPPI</name>
<evidence type="ECO:0000313" key="3">
    <source>
        <dbReference type="Proteomes" id="UP000887013"/>
    </source>
</evidence>
<feature type="compositionally biased region" description="Basic and acidic residues" evidence="1">
    <location>
        <begin position="145"/>
        <end position="155"/>
    </location>
</feature>
<proteinExistence type="predicted"/>
<feature type="compositionally biased region" description="Polar residues" evidence="1">
    <location>
        <begin position="169"/>
        <end position="201"/>
    </location>
</feature>
<accession>A0A8X6M4Z6</accession>
<protein>
    <submittedName>
        <fullName evidence="2">Uncharacterized protein</fullName>
    </submittedName>
</protein>
<evidence type="ECO:0000256" key="1">
    <source>
        <dbReference type="SAM" id="MobiDB-lite"/>
    </source>
</evidence>
<gene>
    <name evidence="2" type="ORF">NPIL_171401</name>
</gene>
<dbReference type="EMBL" id="BMAW01041408">
    <property type="protein sequence ID" value="GFS28372.1"/>
    <property type="molecule type" value="Genomic_DNA"/>
</dbReference>
<reference evidence="2" key="1">
    <citation type="submission" date="2020-08" db="EMBL/GenBank/DDBJ databases">
        <title>Multicomponent nature underlies the extraordinary mechanical properties of spider dragline silk.</title>
        <authorList>
            <person name="Kono N."/>
            <person name="Nakamura H."/>
            <person name="Mori M."/>
            <person name="Yoshida Y."/>
            <person name="Ohtoshi R."/>
            <person name="Malay A.D."/>
            <person name="Moran D.A.P."/>
            <person name="Tomita M."/>
            <person name="Numata K."/>
            <person name="Arakawa K."/>
        </authorList>
    </citation>
    <scope>NUCLEOTIDE SEQUENCE</scope>
</reference>
<dbReference type="AlphaFoldDB" id="A0A8X6M4Z6"/>
<organism evidence="2 3">
    <name type="scientific">Nephila pilipes</name>
    <name type="common">Giant wood spider</name>
    <name type="synonym">Nephila maculata</name>
    <dbReference type="NCBI Taxonomy" id="299642"/>
    <lineage>
        <taxon>Eukaryota</taxon>
        <taxon>Metazoa</taxon>
        <taxon>Ecdysozoa</taxon>
        <taxon>Arthropoda</taxon>
        <taxon>Chelicerata</taxon>
        <taxon>Arachnida</taxon>
        <taxon>Araneae</taxon>
        <taxon>Araneomorphae</taxon>
        <taxon>Entelegynae</taxon>
        <taxon>Araneoidea</taxon>
        <taxon>Nephilidae</taxon>
        <taxon>Nephila</taxon>
    </lineage>
</organism>